<dbReference type="AlphaFoldDB" id="A0A8T0E1S0"/>
<evidence type="ECO:0000313" key="2">
    <source>
        <dbReference type="EMBL" id="KAF8764199.1"/>
    </source>
</evidence>
<sequence>MESEQNDSGAACDFSENSSSLLCPPGMGKRGEMMQKGAVKNECESLFLRSFLSADTPRFLDKIVRVERERKKKDISGVEEGWRGKKKIERGGGGEADGKKDRLAAKEEDAAAANERDGTKRRDYSLALEIGGSAGAPWGGMGVEVPK</sequence>
<name>A0A8T0E1S0_ARGBR</name>
<proteinExistence type="predicted"/>
<protein>
    <submittedName>
        <fullName evidence="2">Uncharacterized protein</fullName>
    </submittedName>
</protein>
<evidence type="ECO:0000256" key="1">
    <source>
        <dbReference type="SAM" id="MobiDB-lite"/>
    </source>
</evidence>
<organism evidence="2 3">
    <name type="scientific">Argiope bruennichi</name>
    <name type="common">Wasp spider</name>
    <name type="synonym">Aranea bruennichi</name>
    <dbReference type="NCBI Taxonomy" id="94029"/>
    <lineage>
        <taxon>Eukaryota</taxon>
        <taxon>Metazoa</taxon>
        <taxon>Ecdysozoa</taxon>
        <taxon>Arthropoda</taxon>
        <taxon>Chelicerata</taxon>
        <taxon>Arachnida</taxon>
        <taxon>Araneae</taxon>
        <taxon>Araneomorphae</taxon>
        <taxon>Entelegynae</taxon>
        <taxon>Araneoidea</taxon>
        <taxon>Araneidae</taxon>
        <taxon>Argiope</taxon>
    </lineage>
</organism>
<feature type="region of interest" description="Disordered" evidence="1">
    <location>
        <begin position="84"/>
        <end position="118"/>
    </location>
</feature>
<dbReference type="Proteomes" id="UP000807504">
    <property type="component" value="Unassembled WGS sequence"/>
</dbReference>
<gene>
    <name evidence="2" type="ORF">HNY73_022298</name>
</gene>
<dbReference type="EMBL" id="JABXBU010002231">
    <property type="protein sequence ID" value="KAF8764199.1"/>
    <property type="molecule type" value="Genomic_DNA"/>
</dbReference>
<evidence type="ECO:0000313" key="3">
    <source>
        <dbReference type="Proteomes" id="UP000807504"/>
    </source>
</evidence>
<reference evidence="2" key="1">
    <citation type="journal article" date="2020" name="bioRxiv">
        <title>Chromosome-level reference genome of the European wasp spider Argiope bruennichi: a resource for studies on range expansion and evolutionary adaptation.</title>
        <authorList>
            <person name="Sheffer M.M."/>
            <person name="Hoppe A."/>
            <person name="Krehenwinkel H."/>
            <person name="Uhl G."/>
            <person name="Kuss A.W."/>
            <person name="Jensen L."/>
            <person name="Jensen C."/>
            <person name="Gillespie R.G."/>
            <person name="Hoff K.J."/>
            <person name="Prost S."/>
        </authorList>
    </citation>
    <scope>NUCLEOTIDE SEQUENCE</scope>
</reference>
<comment type="caution">
    <text evidence="2">The sequence shown here is derived from an EMBL/GenBank/DDBJ whole genome shotgun (WGS) entry which is preliminary data.</text>
</comment>
<keyword evidence="3" id="KW-1185">Reference proteome</keyword>
<feature type="region of interest" description="Disordered" evidence="1">
    <location>
        <begin position="1"/>
        <end position="29"/>
    </location>
</feature>
<reference evidence="2" key="2">
    <citation type="submission" date="2020-06" db="EMBL/GenBank/DDBJ databases">
        <authorList>
            <person name="Sheffer M."/>
        </authorList>
    </citation>
    <scope>NUCLEOTIDE SEQUENCE</scope>
</reference>
<accession>A0A8T0E1S0</accession>